<reference evidence="1" key="1">
    <citation type="submission" date="2023-06" db="EMBL/GenBank/DDBJ databases">
        <authorList>
            <consortium name="Lawrence Berkeley National Laboratory"/>
            <person name="Ahrendt S."/>
            <person name="Sahu N."/>
            <person name="Indic B."/>
            <person name="Wong-Bajracharya J."/>
            <person name="Merenyi Z."/>
            <person name="Ke H.-M."/>
            <person name="Monk M."/>
            <person name="Kocsube S."/>
            <person name="Drula E."/>
            <person name="Lipzen A."/>
            <person name="Balint B."/>
            <person name="Henrissat B."/>
            <person name="Andreopoulos B."/>
            <person name="Martin F.M."/>
            <person name="Harder C.B."/>
            <person name="Rigling D."/>
            <person name="Ford K.L."/>
            <person name="Foster G.D."/>
            <person name="Pangilinan J."/>
            <person name="Papanicolaou A."/>
            <person name="Barry K."/>
            <person name="LaButti K."/>
            <person name="Viragh M."/>
            <person name="Koriabine M."/>
            <person name="Yan M."/>
            <person name="Riley R."/>
            <person name="Champramary S."/>
            <person name="Plett K.L."/>
            <person name="Tsai I.J."/>
            <person name="Slot J."/>
            <person name="Sipos G."/>
            <person name="Plett J."/>
            <person name="Nagy L.G."/>
            <person name="Grigoriev I.V."/>
        </authorList>
    </citation>
    <scope>NUCLEOTIDE SEQUENCE</scope>
    <source>
        <strain evidence="1">ICMP 16352</strain>
    </source>
</reference>
<comment type="caution">
    <text evidence="1">The sequence shown here is derived from an EMBL/GenBank/DDBJ whole genome shotgun (WGS) entry which is preliminary data.</text>
</comment>
<keyword evidence="2" id="KW-1185">Reference proteome</keyword>
<gene>
    <name evidence="1" type="ORF">IW261DRAFT_1572631</name>
</gene>
<evidence type="ECO:0000313" key="2">
    <source>
        <dbReference type="Proteomes" id="UP001175227"/>
    </source>
</evidence>
<dbReference type="EMBL" id="JAUEPR010000057">
    <property type="protein sequence ID" value="KAK0470950.1"/>
    <property type="molecule type" value="Genomic_DNA"/>
</dbReference>
<name>A0AA39NSD4_9AGAR</name>
<organism evidence="1 2">
    <name type="scientific">Armillaria novae-zelandiae</name>
    <dbReference type="NCBI Taxonomy" id="153914"/>
    <lineage>
        <taxon>Eukaryota</taxon>
        <taxon>Fungi</taxon>
        <taxon>Dikarya</taxon>
        <taxon>Basidiomycota</taxon>
        <taxon>Agaricomycotina</taxon>
        <taxon>Agaricomycetes</taxon>
        <taxon>Agaricomycetidae</taxon>
        <taxon>Agaricales</taxon>
        <taxon>Marasmiineae</taxon>
        <taxon>Physalacriaceae</taxon>
        <taxon>Armillaria</taxon>
    </lineage>
</organism>
<evidence type="ECO:0000313" key="1">
    <source>
        <dbReference type="EMBL" id="KAK0470950.1"/>
    </source>
</evidence>
<protein>
    <submittedName>
        <fullName evidence="1">Uncharacterized protein</fullName>
    </submittedName>
</protein>
<accession>A0AA39NSD4</accession>
<dbReference type="Proteomes" id="UP001175227">
    <property type="component" value="Unassembled WGS sequence"/>
</dbReference>
<dbReference type="AlphaFoldDB" id="A0AA39NSD4"/>
<sequence length="123" mass="13383">MLLDASDVTGDDGAACQIFSLTTPVWVFATCGGREDWEALQVVLAPGLYQDMLPGRRGCEQRDENLDVGFKTSGIWPIHIPSSTRPKISRGGAVLNVLRFRTEGGFVFRYVLVLLIGPAASSR</sequence>
<proteinExistence type="predicted"/>